<dbReference type="OrthoDB" id="9761532at2"/>
<dbReference type="Gene3D" id="3.40.630.10">
    <property type="entry name" value="Zn peptidases"/>
    <property type="match status" value="1"/>
</dbReference>
<dbReference type="PANTHER" id="PTHR43270:SF12">
    <property type="entry name" value="SUCCINYL-DIAMINOPIMELATE DESUCCINYLASE"/>
    <property type="match status" value="1"/>
</dbReference>
<keyword evidence="2" id="KW-0479">Metal-binding</keyword>
<evidence type="ECO:0000256" key="3">
    <source>
        <dbReference type="ARBA" id="ARBA00022801"/>
    </source>
</evidence>
<dbReference type="EMBL" id="LGSZ01000009">
    <property type="protein sequence ID" value="KPH82966.1"/>
    <property type="molecule type" value="Genomic_DNA"/>
</dbReference>
<keyword evidence="5" id="KW-1185">Reference proteome</keyword>
<evidence type="ECO:0000256" key="2">
    <source>
        <dbReference type="ARBA" id="ARBA00022723"/>
    </source>
</evidence>
<dbReference type="NCBIfam" id="NF005478">
    <property type="entry name" value="PRK07079.1"/>
    <property type="match status" value="1"/>
</dbReference>
<dbReference type="Pfam" id="PF01546">
    <property type="entry name" value="Peptidase_M20"/>
    <property type="match status" value="1"/>
</dbReference>
<protein>
    <submittedName>
        <fullName evidence="4">Uncharacterized protein</fullName>
    </submittedName>
</protein>
<proteinExistence type="predicted"/>
<sequence length="462" mass="50213">MTRAQAIAHAQDYFDTGAFKRDLARLIAMPTESQNPDRAPVLVDYLDSEMRPLFESLGFECRILTHPKAKGPFLFAQRIEDESLPTIFGYGHGDVIRGLDAQWSEGLSPWTLTERGDCWYGRGVVDNKGQHVININALRAVLESRGKLGFNAKYLIEMGEESGSPGLRELCADEAELFRSDVLIASDGPRLNAERPTVFLGARGVITFDLQIVAREGGHHSGNWGGILSDPAIQLAHAIASITSPTGQIRIHEWVPKELPRAVREAVADCVVDGGPDGPRIDPDWGEPGLSPAEQVFGWCSFDVLAMKAGVPETPVNAVPPSAWARCALRFVVGIEPKDVVPALRRHLDRHGFPMVEIIMPGAERFGATRLDPEDPWVAFAVDSIAGSTNKKPALLPNLGGSLPNDIFAEILGLRTIWVPHSYPGCSQHAPDEHMPTAIAREALGLMAGLYWDIGSGNAPPV</sequence>
<dbReference type="RefSeq" id="WP_054207175.1">
    <property type="nucleotide sequence ID" value="NZ_LGSZ01000009.1"/>
</dbReference>
<organism evidence="4 5">
    <name type="scientific">Bosea vaviloviae</name>
    <dbReference type="NCBI Taxonomy" id="1526658"/>
    <lineage>
        <taxon>Bacteria</taxon>
        <taxon>Pseudomonadati</taxon>
        <taxon>Pseudomonadota</taxon>
        <taxon>Alphaproteobacteria</taxon>
        <taxon>Hyphomicrobiales</taxon>
        <taxon>Boseaceae</taxon>
        <taxon>Bosea</taxon>
    </lineage>
</organism>
<keyword evidence="1" id="KW-0645">Protease</keyword>
<dbReference type="AlphaFoldDB" id="A0A0N1F769"/>
<keyword evidence="3" id="KW-0378">Hydrolase</keyword>
<dbReference type="GO" id="GO:0006508">
    <property type="term" value="P:proteolysis"/>
    <property type="evidence" value="ECO:0007669"/>
    <property type="project" value="UniProtKB-KW"/>
</dbReference>
<evidence type="ECO:0000313" key="5">
    <source>
        <dbReference type="Proteomes" id="UP000037822"/>
    </source>
</evidence>
<dbReference type="SUPFAM" id="SSF53187">
    <property type="entry name" value="Zn-dependent exopeptidases"/>
    <property type="match status" value="1"/>
</dbReference>
<dbReference type="GO" id="GO:0046872">
    <property type="term" value="F:metal ion binding"/>
    <property type="evidence" value="ECO:0007669"/>
    <property type="project" value="UniProtKB-KW"/>
</dbReference>
<gene>
    <name evidence="4" type="ORF">AE618_00940</name>
</gene>
<dbReference type="Proteomes" id="UP000037822">
    <property type="component" value="Unassembled WGS sequence"/>
</dbReference>
<name>A0A0N1F769_9HYPH</name>
<dbReference type="GO" id="GO:0008233">
    <property type="term" value="F:peptidase activity"/>
    <property type="evidence" value="ECO:0007669"/>
    <property type="project" value="UniProtKB-KW"/>
</dbReference>
<comment type="caution">
    <text evidence="4">The sequence shown here is derived from an EMBL/GenBank/DDBJ whole genome shotgun (WGS) entry which is preliminary data.</text>
</comment>
<dbReference type="Gene3D" id="3.30.70.360">
    <property type="match status" value="1"/>
</dbReference>
<evidence type="ECO:0000256" key="1">
    <source>
        <dbReference type="ARBA" id="ARBA00022670"/>
    </source>
</evidence>
<dbReference type="InterPro" id="IPR002933">
    <property type="entry name" value="Peptidase_M20"/>
</dbReference>
<dbReference type="PANTHER" id="PTHR43270">
    <property type="entry name" value="BETA-ALA-HIS DIPEPTIDASE"/>
    <property type="match status" value="1"/>
</dbReference>
<dbReference type="PATRIC" id="fig|1526658.3.peg.5113"/>
<evidence type="ECO:0000313" key="4">
    <source>
        <dbReference type="EMBL" id="KPH82966.1"/>
    </source>
</evidence>
<dbReference type="InterPro" id="IPR051458">
    <property type="entry name" value="Cyt/Met_Dipeptidase"/>
</dbReference>
<accession>A0A0N1F769</accession>
<reference evidence="4 5" key="1">
    <citation type="submission" date="2015-07" db="EMBL/GenBank/DDBJ databases">
        <title>Whole genome sequencing of Bosea vaviloviae isolated from cave pool.</title>
        <authorList>
            <person name="Tan N.E.H."/>
            <person name="Lee Y.P."/>
            <person name="Gan H.M."/>
            <person name="Barton H."/>
            <person name="Savka M.A."/>
        </authorList>
    </citation>
    <scope>NUCLEOTIDE SEQUENCE [LARGE SCALE GENOMIC DNA]</scope>
    <source>
        <strain evidence="4 5">SD260</strain>
    </source>
</reference>